<accession>A0A0F9XD57</accession>
<proteinExistence type="predicted"/>
<dbReference type="EMBL" id="LAZR01000061">
    <property type="protein sequence ID" value="KKN96951.1"/>
    <property type="molecule type" value="Genomic_DNA"/>
</dbReference>
<sequence>MADDAVYFERGPGTLTVTDGELFERSAWFTHVRWIFGLFCLLVLLVSWFGFGVRLPLRYQAGAKGV</sequence>
<comment type="caution">
    <text evidence="2">The sequence shown here is derived from an EMBL/GenBank/DDBJ whole genome shotgun (WGS) entry which is preliminary data.</text>
</comment>
<reference evidence="2" key="1">
    <citation type="journal article" date="2015" name="Nature">
        <title>Complex archaea that bridge the gap between prokaryotes and eukaryotes.</title>
        <authorList>
            <person name="Spang A."/>
            <person name="Saw J.H."/>
            <person name="Jorgensen S.L."/>
            <person name="Zaremba-Niedzwiedzka K."/>
            <person name="Martijn J."/>
            <person name="Lind A.E."/>
            <person name="van Eijk R."/>
            <person name="Schleper C."/>
            <person name="Guy L."/>
            <person name="Ettema T.J."/>
        </authorList>
    </citation>
    <scope>NUCLEOTIDE SEQUENCE</scope>
</reference>
<keyword evidence="1" id="KW-0812">Transmembrane</keyword>
<keyword evidence="1" id="KW-0472">Membrane</keyword>
<organism evidence="2">
    <name type="scientific">marine sediment metagenome</name>
    <dbReference type="NCBI Taxonomy" id="412755"/>
    <lineage>
        <taxon>unclassified sequences</taxon>
        <taxon>metagenomes</taxon>
        <taxon>ecological metagenomes</taxon>
    </lineage>
</organism>
<feature type="transmembrane region" description="Helical" evidence="1">
    <location>
        <begin position="32"/>
        <end position="51"/>
    </location>
</feature>
<dbReference type="AlphaFoldDB" id="A0A0F9XD57"/>
<name>A0A0F9XD57_9ZZZZ</name>
<evidence type="ECO:0000256" key="1">
    <source>
        <dbReference type="SAM" id="Phobius"/>
    </source>
</evidence>
<protein>
    <submittedName>
        <fullName evidence="2">Uncharacterized protein</fullName>
    </submittedName>
</protein>
<keyword evidence="1" id="KW-1133">Transmembrane helix</keyword>
<evidence type="ECO:0000313" key="2">
    <source>
        <dbReference type="EMBL" id="KKN96951.1"/>
    </source>
</evidence>
<gene>
    <name evidence="2" type="ORF">LCGC14_0162010</name>
</gene>